<dbReference type="PROSITE" id="PS51829">
    <property type="entry name" value="P_HOMO_B"/>
    <property type="match status" value="1"/>
</dbReference>
<feature type="active site" description="Charge relay system" evidence="5 6">
    <location>
        <position position="165"/>
    </location>
</feature>
<evidence type="ECO:0000313" key="11">
    <source>
        <dbReference type="EMBL" id="KZN41449.1"/>
    </source>
</evidence>
<dbReference type="InterPro" id="IPR002884">
    <property type="entry name" value="P_dom"/>
</dbReference>
<evidence type="ECO:0000256" key="3">
    <source>
        <dbReference type="ARBA" id="ARBA00022801"/>
    </source>
</evidence>
<proteinExistence type="inferred from homology"/>
<dbReference type="Gene3D" id="2.60.120.260">
    <property type="entry name" value="Galactose-binding domain-like"/>
    <property type="match status" value="1"/>
</dbReference>
<sequence length="833" mass="87648">MKTKFTALTMALMPLFAFTSHAAIQINTTTQTADDSVIVVFKNDATAAMRAQARGLVKARISDSNADEKDDNYKNVLNGRLAHFKLNGMTSKQAIQLLEKHPAISYVEPNYTVKAMALPDDSRFDELWGLHNTGQTGGTNDADINAPEAWDISIGSRDVIVGVIDTGVDYTHPDLTANMWVNPNEIAGDGIDNDNNGYVDDVYGINAITDSGDPMDDQGHGTHVSGTIGATGNNSEGVVGVNHEVSIIGCKFLNSSGSGSTADAIKCIDYMVAMKNTGHNISVLNNSWGGGGFSQALYDSITASEQAGILFIAAAGNGARDNDLSPSYPASYDHDSVMAIASTTHTDAMSSFSQWGLTSVDMGAPGSDILSTIPGGGYASFSGTSMATPHVAGAAALALSVNPNLTTLELKALLMDSGKSIAALDGKTVSGKRLDAQQMLIDADPTPGFRVVATPLSQEITAGQTADYQLTFTSVANWQGDIDLSATGGLNGVTLSKTAVTPGETAVLSVATTAETQWGNYNFTVDAVSGELNQQKQLSLSVLPNGLRDFVYDNTTSVDIPDNDQAGVTSTITIADDVTIFGSSTALNISHTYIGDLLVTLTSPTGTVATLHNRAGGSTDDIVDSFSSDAFNGENAAGDWLLKVVDNANLDTGTLNNWSITLTGLGEVSEVPPVAGFEFAKNGLDVTFTDTSRDSNDDIVSSSWDFGDGNTSTEQNPVHTFAASGDYQVALTVTDSQGNTDTSAQTVSVSSDNPELSIVRVNKSRLGSIRVELAWTGTSAEQVTIYRDGEAIRTVNNTGKYRDFSRNSAATSYTYKVCQYGDVCSEEVTVNFQ</sequence>
<dbReference type="SUPFAM" id="SSF49785">
    <property type="entry name" value="Galactose-binding domain-like"/>
    <property type="match status" value="1"/>
</dbReference>
<evidence type="ECO:0000256" key="5">
    <source>
        <dbReference type="PIRSR" id="PIRSR615500-1"/>
    </source>
</evidence>
<dbReference type="Pfam" id="PF01483">
    <property type="entry name" value="P_proprotein"/>
    <property type="match status" value="1"/>
</dbReference>
<evidence type="ECO:0000256" key="2">
    <source>
        <dbReference type="ARBA" id="ARBA00022670"/>
    </source>
</evidence>
<feature type="active site" description="Charge relay system" evidence="5 6">
    <location>
        <position position="385"/>
    </location>
</feature>
<dbReference type="AlphaFoldDB" id="A0A162A1I1"/>
<evidence type="ECO:0008006" key="13">
    <source>
        <dbReference type="Google" id="ProtNLM"/>
    </source>
</evidence>
<dbReference type="Gene3D" id="3.40.50.200">
    <property type="entry name" value="Peptidase S8/S53 domain"/>
    <property type="match status" value="1"/>
</dbReference>
<dbReference type="InterPro" id="IPR036852">
    <property type="entry name" value="Peptidase_S8/S53_dom_sf"/>
</dbReference>
<keyword evidence="4 6" id="KW-0720">Serine protease</keyword>
<dbReference type="InterPro" id="IPR000601">
    <property type="entry name" value="PKD_dom"/>
</dbReference>
<dbReference type="CDD" id="cd00146">
    <property type="entry name" value="PKD"/>
    <property type="match status" value="1"/>
</dbReference>
<reference evidence="11 12" key="1">
    <citation type="submission" date="2013-07" db="EMBL/GenBank/DDBJ databases">
        <title>Comparative Genomic and Metabolomic Analysis of Twelve Strains of Pseudoalteromonas luteoviolacea.</title>
        <authorList>
            <person name="Vynne N.G."/>
            <person name="Mansson M."/>
            <person name="Gram L."/>
        </authorList>
    </citation>
    <scope>NUCLEOTIDE SEQUENCE [LARGE SCALE GENOMIC DNA]</scope>
    <source>
        <strain evidence="11 12">NCIMB 1942</strain>
    </source>
</reference>
<dbReference type="SUPFAM" id="SSF52743">
    <property type="entry name" value="Subtilisin-like"/>
    <property type="match status" value="1"/>
</dbReference>
<protein>
    <recommendedName>
        <fullName evidence="13">Peptidase S8</fullName>
    </recommendedName>
</protein>
<organism evidence="11 12">
    <name type="scientific">Pseudoalteromonas luteoviolacea NCIMB 1942</name>
    <dbReference type="NCBI Taxonomy" id="1365253"/>
    <lineage>
        <taxon>Bacteria</taxon>
        <taxon>Pseudomonadati</taxon>
        <taxon>Pseudomonadota</taxon>
        <taxon>Gammaproteobacteria</taxon>
        <taxon>Alteromonadales</taxon>
        <taxon>Pseudoalteromonadaceae</taxon>
        <taxon>Pseudoalteromonas</taxon>
    </lineage>
</organism>
<feature type="chain" id="PRO_5007830815" description="Peptidase S8" evidence="8">
    <location>
        <begin position="23"/>
        <end position="833"/>
    </location>
</feature>
<dbReference type="Gene3D" id="3.30.70.80">
    <property type="entry name" value="Peptidase S8 propeptide/proteinase inhibitor I9"/>
    <property type="match status" value="1"/>
</dbReference>
<dbReference type="Proteomes" id="UP000076587">
    <property type="component" value="Unassembled WGS sequence"/>
</dbReference>
<evidence type="ECO:0000313" key="12">
    <source>
        <dbReference type="Proteomes" id="UP000076587"/>
    </source>
</evidence>
<dbReference type="InterPro" id="IPR000209">
    <property type="entry name" value="Peptidase_S8/S53_dom"/>
</dbReference>
<dbReference type="Pfam" id="PF00082">
    <property type="entry name" value="Peptidase_S8"/>
    <property type="match status" value="1"/>
</dbReference>
<dbReference type="OrthoDB" id="9790784at2"/>
<feature type="domain" description="PKD" evidence="9">
    <location>
        <begin position="669"/>
        <end position="756"/>
    </location>
</feature>
<dbReference type="InterPro" id="IPR015500">
    <property type="entry name" value="Peptidase_S8_subtilisin-rel"/>
</dbReference>
<dbReference type="PROSITE" id="PS51892">
    <property type="entry name" value="SUBTILASE"/>
    <property type="match status" value="1"/>
</dbReference>
<feature type="signal peptide" evidence="8">
    <location>
        <begin position="1"/>
        <end position="22"/>
    </location>
</feature>
<dbReference type="InterPro" id="IPR023827">
    <property type="entry name" value="Peptidase_S8_Asp-AS"/>
</dbReference>
<dbReference type="InterPro" id="IPR013783">
    <property type="entry name" value="Ig-like_fold"/>
</dbReference>
<name>A0A162A1I1_9GAMM</name>
<dbReference type="PANTHER" id="PTHR43399:SF4">
    <property type="entry name" value="CELL WALL-ASSOCIATED PROTEASE"/>
    <property type="match status" value="1"/>
</dbReference>
<comment type="similarity">
    <text evidence="1 6 7">Belongs to the peptidase S8 family.</text>
</comment>
<evidence type="ECO:0000256" key="8">
    <source>
        <dbReference type="SAM" id="SignalP"/>
    </source>
</evidence>
<evidence type="ECO:0000259" key="9">
    <source>
        <dbReference type="PROSITE" id="PS50093"/>
    </source>
</evidence>
<dbReference type="PROSITE" id="PS00137">
    <property type="entry name" value="SUBTILASE_HIS"/>
    <property type="match status" value="1"/>
</dbReference>
<dbReference type="GO" id="GO:0004252">
    <property type="term" value="F:serine-type endopeptidase activity"/>
    <property type="evidence" value="ECO:0007669"/>
    <property type="project" value="UniProtKB-UniRule"/>
</dbReference>
<accession>A0A162A1I1</accession>
<keyword evidence="3 6" id="KW-0378">Hydrolase</keyword>
<dbReference type="InterPro" id="IPR008979">
    <property type="entry name" value="Galactose-bd-like_sf"/>
</dbReference>
<dbReference type="InterPro" id="IPR034204">
    <property type="entry name" value="PfSUB1-like_cat_dom"/>
</dbReference>
<comment type="caution">
    <text evidence="11">The sequence shown here is derived from an EMBL/GenBank/DDBJ whole genome shotgun (WGS) entry which is preliminary data.</text>
</comment>
<dbReference type="SUPFAM" id="SSF49299">
    <property type="entry name" value="PKD domain"/>
    <property type="match status" value="1"/>
</dbReference>
<dbReference type="SMART" id="SM00089">
    <property type="entry name" value="PKD"/>
    <property type="match status" value="1"/>
</dbReference>
<dbReference type="InterPro" id="IPR037045">
    <property type="entry name" value="S8pro/Inhibitor_I9_sf"/>
</dbReference>
<evidence type="ECO:0000256" key="7">
    <source>
        <dbReference type="RuleBase" id="RU003355"/>
    </source>
</evidence>
<dbReference type="PROSITE" id="PS50093">
    <property type="entry name" value="PKD"/>
    <property type="match status" value="1"/>
</dbReference>
<feature type="active site" description="Charge relay system" evidence="5 6">
    <location>
        <position position="220"/>
    </location>
</feature>
<dbReference type="Pfam" id="PF18911">
    <property type="entry name" value="PKD_4"/>
    <property type="match status" value="1"/>
</dbReference>
<evidence type="ECO:0000259" key="10">
    <source>
        <dbReference type="PROSITE" id="PS51829"/>
    </source>
</evidence>
<evidence type="ECO:0000256" key="6">
    <source>
        <dbReference type="PROSITE-ProRule" id="PRU01240"/>
    </source>
</evidence>
<dbReference type="InterPro" id="IPR022398">
    <property type="entry name" value="Peptidase_S8_His-AS"/>
</dbReference>
<dbReference type="GO" id="GO:0006508">
    <property type="term" value="P:proteolysis"/>
    <property type="evidence" value="ECO:0007669"/>
    <property type="project" value="UniProtKB-KW"/>
</dbReference>
<dbReference type="InterPro" id="IPR022409">
    <property type="entry name" value="PKD/Chitinase_dom"/>
</dbReference>
<feature type="domain" description="P/Homo B" evidence="10">
    <location>
        <begin position="542"/>
        <end position="670"/>
    </location>
</feature>
<dbReference type="PROSITE" id="PS00136">
    <property type="entry name" value="SUBTILASE_ASP"/>
    <property type="match status" value="1"/>
</dbReference>
<dbReference type="Gene3D" id="2.60.40.10">
    <property type="entry name" value="Immunoglobulins"/>
    <property type="match status" value="1"/>
</dbReference>
<dbReference type="PATRIC" id="fig|1365253.3.peg.4984"/>
<keyword evidence="2 6" id="KW-0645">Protease</keyword>
<dbReference type="CDD" id="cd07473">
    <property type="entry name" value="Peptidases_S8_Subtilisin_like"/>
    <property type="match status" value="1"/>
</dbReference>
<dbReference type="RefSeq" id="WP_063379220.1">
    <property type="nucleotide sequence ID" value="NZ_AUXT01000216.1"/>
</dbReference>
<evidence type="ECO:0000256" key="1">
    <source>
        <dbReference type="ARBA" id="ARBA00011073"/>
    </source>
</evidence>
<keyword evidence="8" id="KW-0732">Signal</keyword>
<dbReference type="PRINTS" id="PR00723">
    <property type="entry name" value="SUBTILISIN"/>
</dbReference>
<dbReference type="PROSITE" id="PS00138">
    <property type="entry name" value="SUBTILASE_SER"/>
    <property type="match status" value="1"/>
</dbReference>
<dbReference type="InterPro" id="IPR035986">
    <property type="entry name" value="PKD_dom_sf"/>
</dbReference>
<dbReference type="InterPro" id="IPR023828">
    <property type="entry name" value="Peptidase_S8_Ser-AS"/>
</dbReference>
<evidence type="ECO:0000256" key="4">
    <source>
        <dbReference type="ARBA" id="ARBA00022825"/>
    </source>
</evidence>
<dbReference type="PANTHER" id="PTHR43399">
    <property type="entry name" value="SUBTILISIN-RELATED"/>
    <property type="match status" value="1"/>
</dbReference>
<dbReference type="InterPro" id="IPR051048">
    <property type="entry name" value="Peptidase_S8/S53_subtilisin"/>
</dbReference>
<gene>
    <name evidence="11" type="ORF">N482_03870</name>
</gene>
<dbReference type="EMBL" id="AUXT01000216">
    <property type="protein sequence ID" value="KZN41449.1"/>
    <property type="molecule type" value="Genomic_DNA"/>
</dbReference>